<organism evidence="18">
    <name type="scientific">Timema genevievae</name>
    <name type="common">Walking stick</name>
    <dbReference type="NCBI Taxonomy" id="629358"/>
    <lineage>
        <taxon>Eukaryota</taxon>
        <taxon>Metazoa</taxon>
        <taxon>Ecdysozoa</taxon>
        <taxon>Arthropoda</taxon>
        <taxon>Hexapoda</taxon>
        <taxon>Insecta</taxon>
        <taxon>Pterygota</taxon>
        <taxon>Neoptera</taxon>
        <taxon>Polyneoptera</taxon>
        <taxon>Phasmatodea</taxon>
        <taxon>Timematodea</taxon>
        <taxon>Timematoidea</taxon>
        <taxon>Timematidae</taxon>
        <taxon>Timema</taxon>
    </lineage>
</organism>
<dbReference type="EMBL" id="OE839227">
    <property type="protein sequence ID" value="CAD7586272.1"/>
    <property type="molecule type" value="Genomic_DNA"/>
</dbReference>
<accession>A0A7R9PGW2</accession>
<proteinExistence type="predicted"/>
<keyword evidence="10" id="KW-0325">Glycoprotein</keyword>
<keyword evidence="8 14" id="KW-0175">Coiled coil</keyword>
<feature type="domain" description="Laminin EGF-like" evidence="16">
    <location>
        <begin position="631"/>
        <end position="676"/>
    </location>
</feature>
<evidence type="ECO:0000256" key="5">
    <source>
        <dbReference type="ARBA" id="ARBA00022737"/>
    </source>
</evidence>
<keyword evidence="7" id="KW-0130">Cell adhesion</keyword>
<feature type="disulfide bond" evidence="13">
    <location>
        <begin position="652"/>
        <end position="661"/>
    </location>
</feature>
<dbReference type="FunFam" id="2.10.25.10:FF:000512">
    <property type="entry name" value="Laminin subunit alpha 1"/>
    <property type="match status" value="1"/>
</dbReference>
<dbReference type="FunFam" id="2.10.25.10:FF:000074">
    <property type="entry name" value="Laminin subunit alpha"/>
    <property type="match status" value="1"/>
</dbReference>
<dbReference type="InterPro" id="IPR050440">
    <property type="entry name" value="Laminin/Netrin_ECM"/>
</dbReference>
<reference evidence="18" key="1">
    <citation type="submission" date="2020-11" db="EMBL/GenBank/DDBJ databases">
        <authorList>
            <person name="Tran Van P."/>
        </authorList>
    </citation>
    <scope>NUCLEOTIDE SEQUENCE</scope>
</reference>
<keyword evidence="11 13" id="KW-0424">Laminin EGF-like domain</keyword>
<dbReference type="SUPFAM" id="SSF49899">
    <property type="entry name" value="Concanavalin A-like lectins/glucanases"/>
    <property type="match status" value="5"/>
</dbReference>
<dbReference type="PANTHER" id="PTHR10574">
    <property type="entry name" value="NETRIN/LAMININ-RELATED"/>
    <property type="match status" value="1"/>
</dbReference>
<dbReference type="SUPFAM" id="SSF57196">
    <property type="entry name" value="EGF/Laminin"/>
    <property type="match status" value="5"/>
</dbReference>
<dbReference type="CDD" id="cd00055">
    <property type="entry name" value="EGF_Lam"/>
    <property type="match status" value="8"/>
</dbReference>
<dbReference type="InterPro" id="IPR056863">
    <property type="entry name" value="LMN_ATRN_NET-like_EGF"/>
</dbReference>
<evidence type="ECO:0000256" key="10">
    <source>
        <dbReference type="ARBA" id="ARBA00023180"/>
    </source>
</evidence>
<dbReference type="InterPro" id="IPR000034">
    <property type="entry name" value="Laminin_IV"/>
</dbReference>
<dbReference type="Pfam" id="PF00054">
    <property type="entry name" value="Laminin_G_1"/>
    <property type="match status" value="2"/>
</dbReference>
<dbReference type="Gene3D" id="2.10.25.10">
    <property type="entry name" value="Laminin"/>
    <property type="match status" value="8"/>
</dbReference>
<dbReference type="PROSITE" id="PS50025">
    <property type="entry name" value="LAM_G_DOMAIN"/>
    <property type="match status" value="5"/>
</dbReference>
<gene>
    <name evidence="18" type="ORF">TGEB3V08_LOCUS657</name>
</gene>
<feature type="disulfide bond" evidence="13">
    <location>
        <begin position="488"/>
        <end position="500"/>
    </location>
</feature>
<dbReference type="InterPro" id="IPR001791">
    <property type="entry name" value="Laminin_G"/>
</dbReference>
<dbReference type="SMART" id="SM00181">
    <property type="entry name" value="EGF"/>
    <property type="match status" value="7"/>
</dbReference>
<dbReference type="Pfam" id="PF00053">
    <property type="entry name" value="EGF_laminin"/>
    <property type="match status" value="7"/>
</dbReference>
<feature type="domain" description="Laminin G" evidence="15">
    <location>
        <begin position="2302"/>
        <end position="2477"/>
    </location>
</feature>
<feature type="domain" description="Laminin G" evidence="15">
    <location>
        <begin position="1685"/>
        <end position="1878"/>
    </location>
</feature>
<dbReference type="InterPro" id="IPR002049">
    <property type="entry name" value="LE_dom"/>
</dbReference>
<dbReference type="SMART" id="SM00282">
    <property type="entry name" value="LamG"/>
    <property type="match status" value="5"/>
</dbReference>
<feature type="disulfide bond" evidence="13">
    <location>
        <begin position="631"/>
        <end position="643"/>
    </location>
</feature>
<comment type="caution">
    <text evidence="13">Lacks conserved residue(s) required for the propagation of feature annotation.</text>
</comment>
<evidence type="ECO:0000256" key="4">
    <source>
        <dbReference type="ARBA" id="ARBA00022729"/>
    </source>
</evidence>
<feature type="disulfide bond" evidence="13">
    <location>
        <begin position="988"/>
        <end position="997"/>
    </location>
</feature>
<feature type="disulfide bond" evidence="13">
    <location>
        <begin position="557"/>
        <end position="566"/>
    </location>
</feature>
<feature type="disulfide bond" evidence="13">
    <location>
        <begin position="490"/>
        <end position="507"/>
    </location>
</feature>
<evidence type="ECO:0000256" key="11">
    <source>
        <dbReference type="ARBA" id="ARBA00023292"/>
    </source>
</evidence>
<evidence type="ECO:0000259" key="17">
    <source>
        <dbReference type="PROSITE" id="PS51115"/>
    </source>
</evidence>
<dbReference type="GO" id="GO:0007155">
    <property type="term" value="P:cell adhesion"/>
    <property type="evidence" value="ECO:0007669"/>
    <property type="project" value="UniProtKB-KW"/>
</dbReference>
<feature type="domain" description="Laminin G" evidence="15">
    <location>
        <begin position="1893"/>
        <end position="2076"/>
    </location>
</feature>
<evidence type="ECO:0000256" key="9">
    <source>
        <dbReference type="ARBA" id="ARBA00023157"/>
    </source>
</evidence>
<dbReference type="FunFam" id="2.10.25.10:FF:000065">
    <property type="entry name" value="Laminin subunit beta 1"/>
    <property type="match status" value="1"/>
</dbReference>
<protein>
    <recommendedName>
        <fullName evidence="19">Laminin subunit alpha-1</fullName>
    </recommendedName>
</protein>
<dbReference type="PROSITE" id="PS01248">
    <property type="entry name" value="EGF_LAM_1"/>
    <property type="match status" value="5"/>
</dbReference>
<keyword evidence="9 13" id="KW-1015">Disulfide bond</keyword>
<evidence type="ECO:0000259" key="16">
    <source>
        <dbReference type="PROSITE" id="PS50027"/>
    </source>
</evidence>
<evidence type="ECO:0000313" key="18">
    <source>
        <dbReference type="EMBL" id="CAD7586272.1"/>
    </source>
</evidence>
<feature type="disulfide bond" evidence="13">
    <location>
        <begin position="509"/>
        <end position="518"/>
    </location>
</feature>
<feature type="domain" description="Laminin EGF-like" evidence="16">
    <location>
        <begin position="969"/>
        <end position="1015"/>
    </location>
</feature>
<feature type="disulfide bond" evidence="13">
    <location>
        <begin position="538"/>
        <end position="555"/>
    </location>
</feature>
<dbReference type="FunFam" id="2.10.25.10:FF:000135">
    <property type="entry name" value="Laminin subunit beta 4"/>
    <property type="match status" value="1"/>
</dbReference>
<evidence type="ECO:0008006" key="19">
    <source>
        <dbReference type="Google" id="ProtNLM"/>
    </source>
</evidence>
<dbReference type="PROSITE" id="PS51115">
    <property type="entry name" value="LAMININ_IVA"/>
    <property type="match status" value="1"/>
</dbReference>
<evidence type="ECO:0000256" key="1">
    <source>
        <dbReference type="ARBA" id="ARBA00004302"/>
    </source>
</evidence>
<feature type="domain" description="Laminin EGF-like" evidence="16">
    <location>
        <begin position="536"/>
        <end position="583"/>
    </location>
</feature>
<evidence type="ECO:0000256" key="13">
    <source>
        <dbReference type="PROSITE-ProRule" id="PRU00460"/>
    </source>
</evidence>
<feature type="domain" description="Laminin EGF-like" evidence="16">
    <location>
        <begin position="488"/>
        <end position="535"/>
    </location>
</feature>
<evidence type="ECO:0000256" key="3">
    <source>
        <dbReference type="ARBA" id="ARBA00022530"/>
    </source>
</evidence>
<dbReference type="FunFam" id="2.10.25.10:FF:000189">
    <property type="entry name" value="Laminin subunit alpha 2"/>
    <property type="match status" value="1"/>
</dbReference>
<dbReference type="PRINTS" id="PR00011">
    <property type="entry name" value="EGFLAMININ"/>
</dbReference>
<feature type="domain" description="Laminin G" evidence="15">
    <location>
        <begin position="2482"/>
        <end position="2660"/>
    </location>
</feature>
<dbReference type="FunFam" id="2.10.25.10:FF:000082">
    <property type="entry name" value="Laminin subunit alpha 1"/>
    <property type="match status" value="1"/>
</dbReference>
<comment type="subcellular location">
    <subcellularLocation>
        <location evidence="1">Secreted</location>
        <location evidence="1">Extracellular space</location>
        <location evidence="1">Extracellular matrix</location>
        <location evidence="1">Basement membrane</location>
    </subcellularLocation>
</comment>
<dbReference type="GO" id="GO:0005604">
    <property type="term" value="C:basement membrane"/>
    <property type="evidence" value="ECO:0007669"/>
    <property type="project" value="UniProtKB-SubCell"/>
</dbReference>
<evidence type="ECO:0000256" key="2">
    <source>
        <dbReference type="ARBA" id="ARBA00022525"/>
    </source>
</evidence>
<name>A0A7R9PGW2_TIMGE</name>
<evidence type="ECO:0000256" key="8">
    <source>
        <dbReference type="ARBA" id="ARBA00023054"/>
    </source>
</evidence>
<dbReference type="Pfam" id="PF02210">
    <property type="entry name" value="Laminin_G_2"/>
    <property type="match status" value="3"/>
</dbReference>
<feature type="disulfide bond" evidence="13">
    <location>
        <begin position="706"/>
        <end position="715"/>
    </location>
</feature>
<feature type="disulfide bond" evidence="13">
    <location>
        <begin position="536"/>
        <end position="548"/>
    </location>
</feature>
<dbReference type="Pfam" id="PF24973">
    <property type="entry name" value="EGF_LMN_ATRN"/>
    <property type="match status" value="1"/>
</dbReference>
<keyword evidence="4" id="KW-0732">Signal</keyword>
<dbReference type="PROSITE" id="PS50027">
    <property type="entry name" value="EGF_LAM_2"/>
    <property type="match status" value="5"/>
</dbReference>
<feature type="domain" description="Laminin IV type A" evidence="17">
    <location>
        <begin position="779"/>
        <end position="982"/>
    </location>
</feature>
<feature type="disulfide bond" evidence="13">
    <location>
        <begin position="677"/>
        <end position="689"/>
    </location>
</feature>
<dbReference type="SMART" id="SM00180">
    <property type="entry name" value="EGF_Lam"/>
    <property type="match status" value="8"/>
</dbReference>
<keyword evidence="6" id="KW-0084">Basement membrane</keyword>
<dbReference type="GO" id="GO:0009887">
    <property type="term" value="P:animal organ morphogenesis"/>
    <property type="evidence" value="ECO:0007669"/>
    <property type="project" value="TreeGrafter"/>
</dbReference>
<sequence>MMEGAGSHTQFGFRVEEIISTMSWRRDLRRAPWYSLFVERQNRQLENYDKRGHIPQQTEKAETISSRAEQKKRGSISYISCDWFSAHHVTSFLHLILDGLPKRKGVGGWGKGEEILELNPAPRNSSSWCSLRALQRKDPFSPDPRRCTVNHFPLHALGGEHEQRNGDSGESATSILGRCPSAVYEAIHPTLVRGDNEESAASILGWCPSVVYEAIHPTLVRGDNEESAASILGWCPSAVYEAIHPTLVRAVYEAIHLTLVRGDNEESAASILGRCPSAVYEAIHPTLVKDGVDKKRLRGVKVFPDEEHKLNIQSFLQGGLNARLKDTNRLGATGNGSSKTQLAALKDMEQEMHSLHIFVSPCTPSYYPDAVRSCKDENTRRVFIIHLRDVTRAIQFLQRRRADRETPRLVKHSTTKRFSRYVEVYLHRVENHLGKTTLGRSDRDSNPGLTVIGSLVYRESDTLDHAATEAGLSTVLLRNSPGIEPRGCGCHQYGSRNSMCDIVSGQCPCKLHVTGRACDYCQDGFWGLSNQGCQQCHCDPLGSNNGSCNTRTGQCPCKQGVGGQRCDICLPGHYGLTTNGCSKCDVCVKTGHICDPDTGRCVCPPHTLGPTCSLCQPNSWGFEPGKGCKPCECNGPGAIHPQCDLVTGRCSCRNGFHGDHCVSCTAGHFGFPRCQQCSCNLPGTMPDNCDTSTGQCSCDDKGQCPCKMNVEGKRCDRCKLGTFGLQADNIDGCTQCFCFGRTTACTQAGLIWSQILAGPSRTLYLEYKTDKPRYKPGHKDVAYIQLLGSGSGEQNFKGDNARLNSTNNLLLVPGTAGDVRIGANHLLDKPLYWQLPSQFLGDKILSYGGYLQFTLENEDGANPAPKHVLNSQPLIQIQGNSRIILEHYPILPNPLGRYKVRLRDAAMDTAVSTPGQPYPLARGVELCECPRQYNSTSCQDPSIGFYRYYDNNSITSTIVIQLLGEARPCECNNRSKVCDIETGHCLNCTANTGGPHCERCGEGYYGDPIKGSCQPCPCPFPGRNFARSCHVAPHRITCRCREGYTGQFCDSCSYGWFGYPKRPGGFCRPCECNRHGSVSDECDEETGQCNCKPGIASRDCSECTGRTVLTDRGCSSCDDECTGVLLNDLDNLAALLKKKGGHLSGGITPPPWGLLRSVEGNTSQLAMRLDQLHQLNNRVAALPTNLGEDIRRDTKQLLRRSEGLERRSDNIAQDGAFLKEETSKILAGMEKLEKEIKDTTRSLDDYGQGDRGMVSVSAALKEAQRFLASIKSHNLEPRRSAANKTLRKVEHQLKHLQSLVDNLSMVGPDKQRLADLINRINDLNNILRNVTTNINKAKNITENNRGRMDQAKAYIDQSKRLQEEIATLSEEGVNLNDKAHQLLEETELYINDSRNSLIELHNLTWSVEKLEGILYRLNPLYLDKYVIPAQKHVDILLRRVLNYTELFNPTRHNATVALRASKAYQDIVDALDEALTAAMNARNAGEEAYKTAHPDNEDNILDKSLVSLANSDRLLVRAKQKQDDVAKLSKELDNQRKSIKDNQEILRNAAVRDNIISRELSQLERKANSSRGILEESLLTASNTSGTSATVYKKATDIINKVQMNLRPQLANLDYQLQLDIVEHNITQGLNNVRHSDELLTKLTEEVEERNKKFQLLNATLADKLQELRNKIMQARHAANGIHVSIKSQREEDGAGCIRSYHPSNLEPSTTTSITLNYAIESDQRNGVLLYLPSGTSDDFVAIEMVDRRIRFVWDVGHGSGTVEHPLQIKSGQLLSDIHWYKIQVDRTSNIAKLTVRPQIEPENPSQANGTSDAGFGQLDVGPGDTLWVGGIPPSIRRPQRLQSADVQGLIGCLYQILFNGRPIGLWNFSNETYKGGCVACIQGAEERKDEQSYHFTGDGYSSLRRGSSSPHNKYVFSVSFKFRTLDENALIFLAVDPLKMGFVSLTLSEGRVMFNIGYGGDLYLEILTPEKHNHGNWTIVEASRYFDRKSKKEKCVLKVEGESQDGEPNKQPSLSAIPDLSSAFYFVGGVPPGFSSGPNKLQVLNSYLGCLADIQVNQEGYNPLHGQFYGVEAACTFEPEVVSFQGDGYLHLASHTLKKRAAFGLSFRTLQQNTLLFLSTFEGIRPSLPQDVTEGYYSVSLSEGTLRVWANAGRGDTFLNSTNAYNDGQFHALVVTKNGRKLQLRVDDRLEGTTTLPEGATALKAPGDIGGLYLGGLPPGLNAVNMVASVVPLFGTIKDVIFNEKILQFNNPVSFDHAGIGRLGDLPAQMVSRSASAPPPPMKVEAARCHEVASNVTEPGAVKFGDSPNSHVLIHRRTAVDKKEYILELDFRTFYPNGLLFIITSTRGKNRHYLMAALRDKQLHVTVKWRRKLPVILSPALNDGMWHHVTLTKINRQLQVEVDSHPPETSKGKFPKKLNMGNIMYVGGLPQNIRTLPDNLVSKHEGFKGCMRNLAINKQSQDLVGAKTTPNKVGQCFPQVERGSYFPGDAYAIYKNMFRVGIVLELELEFRTSELSGILLSVSEPQGYPALSLELNDGKVIMTGDIGDRRPLRVEQGFPSPYTLCNNKWHSIKAIFDKDELTLKVDHLNTTYGHSGNGHFDEASTNSPLYIGGLPDNAPTGTLETRDNFKGCIRNMVIGRQHKDWTDMATLHNILLNSCPSGSH</sequence>
<dbReference type="GO" id="GO:0048731">
    <property type="term" value="P:system development"/>
    <property type="evidence" value="ECO:0007669"/>
    <property type="project" value="UniProtKB-ARBA"/>
</dbReference>
<dbReference type="CDD" id="cd00110">
    <property type="entry name" value="LamG"/>
    <property type="match status" value="5"/>
</dbReference>
<feature type="coiled-coil region" evidence="14">
    <location>
        <begin position="1640"/>
        <end position="1678"/>
    </location>
</feature>
<dbReference type="SMART" id="SM00281">
    <property type="entry name" value="LamB"/>
    <property type="match status" value="1"/>
</dbReference>
<feature type="disulfide bond" evidence="13">
    <location>
        <begin position="633"/>
        <end position="650"/>
    </location>
</feature>
<evidence type="ECO:0000256" key="6">
    <source>
        <dbReference type="ARBA" id="ARBA00022869"/>
    </source>
</evidence>
<dbReference type="GO" id="GO:0009888">
    <property type="term" value="P:tissue development"/>
    <property type="evidence" value="ECO:0007669"/>
    <property type="project" value="TreeGrafter"/>
</dbReference>
<evidence type="ECO:0000256" key="12">
    <source>
        <dbReference type="PROSITE-ProRule" id="PRU00122"/>
    </source>
</evidence>
<evidence type="ECO:0000256" key="7">
    <source>
        <dbReference type="ARBA" id="ARBA00022889"/>
    </source>
</evidence>
<keyword evidence="2" id="KW-0964">Secreted</keyword>
<feature type="domain" description="Laminin G" evidence="15">
    <location>
        <begin position="2082"/>
        <end position="2290"/>
    </location>
</feature>
<dbReference type="Pfam" id="PF00052">
    <property type="entry name" value="Laminin_B"/>
    <property type="match status" value="1"/>
</dbReference>
<feature type="domain" description="Laminin EGF-like" evidence="16">
    <location>
        <begin position="677"/>
        <end position="735"/>
    </location>
</feature>
<evidence type="ECO:0000259" key="15">
    <source>
        <dbReference type="PROSITE" id="PS50025"/>
    </source>
</evidence>
<dbReference type="Gene3D" id="2.60.120.200">
    <property type="match status" value="5"/>
</dbReference>
<dbReference type="FunFam" id="2.60.120.200:FF:000200">
    <property type="entry name" value="Laminin subunit alpha-3"/>
    <property type="match status" value="1"/>
</dbReference>
<feature type="coiled-coil region" evidence="14">
    <location>
        <begin position="1279"/>
        <end position="1385"/>
    </location>
</feature>
<feature type="coiled-coil region" evidence="14">
    <location>
        <begin position="1518"/>
        <end position="1545"/>
    </location>
</feature>
<evidence type="ECO:0000256" key="14">
    <source>
        <dbReference type="SAM" id="Coils"/>
    </source>
</evidence>
<dbReference type="PANTHER" id="PTHR10574:SF406">
    <property type="entry name" value="LAMININ SUBUNIT ALPHA 5"/>
    <property type="match status" value="1"/>
</dbReference>
<dbReference type="InterPro" id="IPR000742">
    <property type="entry name" value="EGF"/>
</dbReference>
<keyword evidence="3" id="KW-0272">Extracellular matrix</keyword>
<feature type="disulfide bond" evidence="12">
    <location>
        <begin position="2633"/>
        <end position="2660"/>
    </location>
</feature>
<dbReference type="InterPro" id="IPR013320">
    <property type="entry name" value="ConA-like_dom_sf"/>
</dbReference>
<keyword evidence="5" id="KW-0677">Repeat</keyword>